<dbReference type="EMBL" id="JBFALK010000015">
    <property type="protein sequence ID" value="MEV0972150.1"/>
    <property type="molecule type" value="Genomic_DNA"/>
</dbReference>
<dbReference type="Gene3D" id="3.30.70.100">
    <property type="match status" value="1"/>
</dbReference>
<dbReference type="RefSeq" id="WP_061254501.1">
    <property type="nucleotide sequence ID" value="NZ_JBFALK010000015.1"/>
</dbReference>
<sequence length="98" mass="11306">MGFVQVIEYETSHAPEVESLLDEWCARTAGERTATHTVLARDHQRPEHYVSIVEFPSYEEAMRNNTLPATSEFAHRMEELCDSPPRFVDLDVVRDVEL</sequence>
<evidence type="ECO:0000313" key="2">
    <source>
        <dbReference type="Proteomes" id="UP001551675"/>
    </source>
</evidence>
<accession>A0ABV3GKI0</accession>
<proteinExistence type="predicted"/>
<comment type="caution">
    <text evidence="1">The sequence shown here is derived from an EMBL/GenBank/DDBJ whole genome shotgun (WGS) entry which is preliminary data.</text>
</comment>
<dbReference type="SUPFAM" id="SSF54909">
    <property type="entry name" value="Dimeric alpha+beta barrel"/>
    <property type="match status" value="1"/>
</dbReference>
<dbReference type="Proteomes" id="UP001551675">
    <property type="component" value="Unassembled WGS sequence"/>
</dbReference>
<organism evidence="1 2">
    <name type="scientific">Microtetraspora glauca</name>
    <dbReference type="NCBI Taxonomy" id="1996"/>
    <lineage>
        <taxon>Bacteria</taxon>
        <taxon>Bacillati</taxon>
        <taxon>Actinomycetota</taxon>
        <taxon>Actinomycetes</taxon>
        <taxon>Streptosporangiales</taxon>
        <taxon>Streptosporangiaceae</taxon>
        <taxon>Microtetraspora</taxon>
    </lineage>
</organism>
<dbReference type="InterPro" id="IPR011008">
    <property type="entry name" value="Dimeric_a/b-barrel"/>
</dbReference>
<gene>
    <name evidence="1" type="ORF">AB0I59_26425</name>
</gene>
<name>A0ABV3GKI0_MICGL</name>
<keyword evidence="2" id="KW-1185">Reference proteome</keyword>
<evidence type="ECO:0008006" key="3">
    <source>
        <dbReference type="Google" id="ProtNLM"/>
    </source>
</evidence>
<evidence type="ECO:0000313" key="1">
    <source>
        <dbReference type="EMBL" id="MEV0972150.1"/>
    </source>
</evidence>
<reference evidence="1 2" key="1">
    <citation type="submission" date="2024-06" db="EMBL/GenBank/DDBJ databases">
        <title>The Natural Products Discovery Center: Release of the First 8490 Sequenced Strains for Exploring Actinobacteria Biosynthetic Diversity.</title>
        <authorList>
            <person name="Kalkreuter E."/>
            <person name="Kautsar S.A."/>
            <person name="Yang D."/>
            <person name="Bader C.D."/>
            <person name="Teijaro C.N."/>
            <person name="Fluegel L."/>
            <person name="Davis C.M."/>
            <person name="Simpson J.R."/>
            <person name="Lauterbach L."/>
            <person name="Steele A.D."/>
            <person name="Gui C."/>
            <person name="Meng S."/>
            <person name="Li G."/>
            <person name="Viehrig K."/>
            <person name="Ye F."/>
            <person name="Su P."/>
            <person name="Kiefer A.F."/>
            <person name="Nichols A."/>
            <person name="Cepeda A.J."/>
            <person name="Yan W."/>
            <person name="Fan B."/>
            <person name="Jiang Y."/>
            <person name="Adhikari A."/>
            <person name="Zheng C.-J."/>
            <person name="Schuster L."/>
            <person name="Cowan T.M."/>
            <person name="Smanski M.J."/>
            <person name="Chevrette M.G."/>
            <person name="De Carvalho L.P.S."/>
            <person name="Shen B."/>
        </authorList>
    </citation>
    <scope>NUCLEOTIDE SEQUENCE [LARGE SCALE GENOMIC DNA]</scope>
    <source>
        <strain evidence="1 2">NPDC050100</strain>
    </source>
</reference>
<protein>
    <recommendedName>
        <fullName evidence="3">Antibiotic biosynthesis monooxygenase</fullName>
    </recommendedName>
</protein>